<dbReference type="InterPro" id="IPR009014">
    <property type="entry name" value="Transketo_C/PFOR_II"/>
</dbReference>
<dbReference type="InterPro" id="IPR055152">
    <property type="entry name" value="Transketolase-like_C_2"/>
</dbReference>
<gene>
    <name evidence="4" type="primary">tktA_3</name>
    <name evidence="4" type="ORF">NCTC5773_03922</name>
</gene>
<evidence type="ECO:0000256" key="2">
    <source>
        <dbReference type="ARBA" id="ARBA00022842"/>
    </source>
</evidence>
<dbReference type="SUPFAM" id="SSF52922">
    <property type="entry name" value="TK C-terminal domain-like"/>
    <property type="match status" value="1"/>
</dbReference>
<dbReference type="InterPro" id="IPR033247">
    <property type="entry name" value="Transketolase_fam"/>
</dbReference>
<dbReference type="GO" id="GO:0005829">
    <property type="term" value="C:cytosol"/>
    <property type="evidence" value="ECO:0007669"/>
    <property type="project" value="TreeGrafter"/>
</dbReference>
<keyword evidence="2" id="KW-0460">Magnesium</keyword>
<dbReference type="GO" id="GO:0004802">
    <property type="term" value="F:transketolase activity"/>
    <property type="evidence" value="ECO:0007669"/>
    <property type="project" value="UniProtKB-EC"/>
</dbReference>
<dbReference type="Pfam" id="PF22613">
    <property type="entry name" value="Transketolase_C_1"/>
    <property type="match status" value="1"/>
</dbReference>
<dbReference type="Proteomes" id="UP000267858">
    <property type="component" value="Chromosome"/>
</dbReference>
<dbReference type="GO" id="GO:0046872">
    <property type="term" value="F:metal ion binding"/>
    <property type="evidence" value="ECO:0007669"/>
    <property type="project" value="UniProtKB-KW"/>
</dbReference>
<accession>A0A6D2GET7</accession>
<proteinExistence type="predicted"/>
<dbReference type="PANTHER" id="PTHR43522">
    <property type="entry name" value="TRANSKETOLASE"/>
    <property type="match status" value="1"/>
</dbReference>
<keyword evidence="1" id="KW-0479">Metal-binding</keyword>
<dbReference type="AlphaFoldDB" id="A0A6D2GET7"/>
<keyword evidence="4" id="KW-0808">Transferase</keyword>
<evidence type="ECO:0000313" key="4">
    <source>
        <dbReference type="EMBL" id="VEA05838.1"/>
    </source>
</evidence>
<organism evidence="4 5">
    <name type="scientific">Salmonella enterica subsp. salamae</name>
    <dbReference type="NCBI Taxonomy" id="59202"/>
    <lineage>
        <taxon>Bacteria</taxon>
        <taxon>Pseudomonadati</taxon>
        <taxon>Pseudomonadota</taxon>
        <taxon>Gammaproteobacteria</taxon>
        <taxon>Enterobacterales</taxon>
        <taxon>Enterobacteriaceae</taxon>
        <taxon>Salmonella</taxon>
    </lineage>
</organism>
<evidence type="ECO:0000313" key="5">
    <source>
        <dbReference type="Proteomes" id="UP000267858"/>
    </source>
</evidence>
<dbReference type="PANTHER" id="PTHR43522:SF2">
    <property type="entry name" value="TRANSKETOLASE 1-RELATED"/>
    <property type="match status" value="1"/>
</dbReference>
<dbReference type="EMBL" id="LR134141">
    <property type="protein sequence ID" value="VEA05838.1"/>
    <property type="molecule type" value="Genomic_DNA"/>
</dbReference>
<dbReference type="Gene3D" id="3.40.50.920">
    <property type="match status" value="1"/>
</dbReference>
<evidence type="ECO:0000259" key="3">
    <source>
        <dbReference type="Pfam" id="PF22613"/>
    </source>
</evidence>
<feature type="domain" description="Transketolase-like C-terminal" evidence="3">
    <location>
        <begin position="1"/>
        <end position="43"/>
    </location>
</feature>
<sequence length="55" mass="5913">MAIEAGIADYWFKYVGLNGAIVGMTTFGEPAPADLLFKEFGFTVENVVAKAKSIL</sequence>
<evidence type="ECO:0000256" key="1">
    <source>
        <dbReference type="ARBA" id="ARBA00022723"/>
    </source>
</evidence>
<dbReference type="GO" id="GO:0006098">
    <property type="term" value="P:pentose-phosphate shunt"/>
    <property type="evidence" value="ECO:0007669"/>
    <property type="project" value="TreeGrafter"/>
</dbReference>
<dbReference type="EC" id="2.2.1.1" evidence="4"/>
<reference evidence="4 5" key="1">
    <citation type="submission" date="2018-12" db="EMBL/GenBank/DDBJ databases">
        <authorList>
            <consortium name="Pathogen Informatics"/>
        </authorList>
    </citation>
    <scope>NUCLEOTIDE SEQUENCE [LARGE SCALE GENOMIC DNA]</scope>
    <source>
        <strain evidence="4 5">NCTC5773</strain>
    </source>
</reference>
<protein>
    <submittedName>
        <fullName evidence="4">Transketolase</fullName>
        <ecNumber evidence="4">2.2.1.1</ecNumber>
    </submittedName>
</protein>
<name>A0A6D2GET7_SALER</name>